<evidence type="ECO:0000256" key="6">
    <source>
        <dbReference type="PIRSR" id="PIRSR000097-3"/>
    </source>
</evidence>
<dbReference type="PRINTS" id="PR00069">
    <property type="entry name" value="ALDKETRDTASE"/>
</dbReference>
<dbReference type="InterPro" id="IPR018170">
    <property type="entry name" value="Aldo/ket_reductase_CS"/>
</dbReference>
<reference evidence="8" key="2">
    <citation type="submission" date="2021-04" db="EMBL/GenBank/DDBJ databases">
        <authorList>
            <person name="Gilroy R."/>
        </authorList>
    </citation>
    <scope>NUCLEOTIDE SEQUENCE</scope>
    <source>
        <strain evidence="8">ChiSxjej1B13-11762</strain>
    </source>
</reference>
<dbReference type="Gene3D" id="3.20.20.100">
    <property type="entry name" value="NADP-dependent oxidoreductase domain"/>
    <property type="match status" value="1"/>
</dbReference>
<dbReference type="PANTHER" id="PTHR43827">
    <property type="entry name" value="2,5-DIKETO-D-GLUCONIC ACID REDUCTASE"/>
    <property type="match status" value="1"/>
</dbReference>
<evidence type="ECO:0000256" key="4">
    <source>
        <dbReference type="PIRSR" id="PIRSR000097-1"/>
    </source>
</evidence>
<dbReference type="Pfam" id="PF00248">
    <property type="entry name" value="Aldo_ket_red"/>
    <property type="match status" value="1"/>
</dbReference>
<feature type="binding site" evidence="5">
    <location>
        <position position="109"/>
    </location>
    <ligand>
        <name>substrate</name>
    </ligand>
</feature>
<dbReference type="InterPro" id="IPR036812">
    <property type="entry name" value="NAD(P)_OxRdtase_dom_sf"/>
</dbReference>
<dbReference type="SUPFAM" id="SSF51430">
    <property type="entry name" value="NAD(P)-linked oxidoreductase"/>
    <property type="match status" value="1"/>
</dbReference>
<feature type="domain" description="NADP-dependent oxidoreductase" evidence="7">
    <location>
        <begin position="29"/>
        <end position="264"/>
    </location>
</feature>
<dbReference type="EMBL" id="DXGF01000076">
    <property type="protein sequence ID" value="HIW83503.1"/>
    <property type="molecule type" value="Genomic_DNA"/>
</dbReference>
<protein>
    <submittedName>
        <fullName evidence="8">Aldo/keto reductase</fullName>
    </submittedName>
</protein>
<dbReference type="CDD" id="cd19071">
    <property type="entry name" value="AKR_AKR1-5-like"/>
    <property type="match status" value="1"/>
</dbReference>
<evidence type="ECO:0000313" key="9">
    <source>
        <dbReference type="Proteomes" id="UP000824263"/>
    </source>
</evidence>
<proteinExistence type="inferred from homology"/>
<name>A0A9D1UDQ0_9FIRM</name>
<accession>A0A9D1UDQ0</accession>
<evidence type="ECO:0000259" key="7">
    <source>
        <dbReference type="Pfam" id="PF00248"/>
    </source>
</evidence>
<dbReference type="InterPro" id="IPR020471">
    <property type="entry name" value="AKR"/>
</dbReference>
<dbReference type="AlphaFoldDB" id="A0A9D1UDQ0"/>
<dbReference type="InterPro" id="IPR023210">
    <property type="entry name" value="NADP_OxRdtase_dom"/>
</dbReference>
<comment type="caution">
    <text evidence="8">The sequence shown here is derived from an EMBL/GenBank/DDBJ whole genome shotgun (WGS) entry which is preliminary data.</text>
</comment>
<feature type="site" description="Lowers pKa of active site Tyr" evidence="6">
    <location>
        <position position="76"/>
    </location>
</feature>
<gene>
    <name evidence="8" type="ORF">H9873_04185</name>
</gene>
<evidence type="ECO:0000256" key="2">
    <source>
        <dbReference type="ARBA" id="ARBA00022857"/>
    </source>
</evidence>
<evidence type="ECO:0000256" key="5">
    <source>
        <dbReference type="PIRSR" id="PIRSR000097-2"/>
    </source>
</evidence>
<dbReference type="PIRSF" id="PIRSF000097">
    <property type="entry name" value="AKR"/>
    <property type="match status" value="1"/>
</dbReference>
<reference evidence="8" key="1">
    <citation type="journal article" date="2021" name="PeerJ">
        <title>Extensive microbial diversity within the chicken gut microbiome revealed by metagenomics and culture.</title>
        <authorList>
            <person name="Gilroy R."/>
            <person name="Ravi A."/>
            <person name="Getino M."/>
            <person name="Pursley I."/>
            <person name="Horton D.L."/>
            <person name="Alikhan N.F."/>
            <person name="Baker D."/>
            <person name="Gharbi K."/>
            <person name="Hall N."/>
            <person name="Watson M."/>
            <person name="Adriaenssens E.M."/>
            <person name="Foster-Nyarko E."/>
            <person name="Jarju S."/>
            <person name="Secka A."/>
            <person name="Antonio M."/>
            <person name="Oren A."/>
            <person name="Chaudhuri R.R."/>
            <person name="La Ragione R."/>
            <person name="Hildebrand F."/>
            <person name="Pallen M.J."/>
        </authorList>
    </citation>
    <scope>NUCLEOTIDE SEQUENCE</scope>
    <source>
        <strain evidence="8">ChiSxjej1B13-11762</strain>
    </source>
</reference>
<dbReference type="FunFam" id="3.20.20.100:FF:000015">
    <property type="entry name" value="Oxidoreductase, aldo/keto reductase family"/>
    <property type="match status" value="1"/>
</dbReference>
<keyword evidence="3" id="KW-0560">Oxidoreductase</keyword>
<sequence length="283" mass="32549">MTSMYDCYELNNGVQVPCLGFGTYKAADGDTAVIKTALEAGYRYFDTASFYQNEEILRKAFQESGIGREELFLTSKAWKTEMGYKEVQKALEESLAKLGTDYLDLYLIHWPLPDPEYEDWKRLDLDTWKALEELYQAGRVRAIGVSNFLPHHLENLLEHARITPAVDQIEFHPGHTQEVTVEYCQKRGIMVQAWSPLGKRRVLENPTLKKIAKSYGVSTAQICLRYALQRGVVPLPKASSYERMKENQEIFDFTLSREDMYKIGSMAPDGWSGEHPDCQRRKI</sequence>
<evidence type="ECO:0000256" key="3">
    <source>
        <dbReference type="ARBA" id="ARBA00023002"/>
    </source>
</evidence>
<dbReference type="PROSITE" id="PS00062">
    <property type="entry name" value="ALDOKETO_REDUCTASE_2"/>
    <property type="match status" value="1"/>
</dbReference>
<comment type="similarity">
    <text evidence="1">Belongs to the aldo/keto reductase family.</text>
</comment>
<dbReference type="Proteomes" id="UP000824263">
    <property type="component" value="Unassembled WGS sequence"/>
</dbReference>
<keyword evidence="2" id="KW-0521">NADP</keyword>
<feature type="active site" description="Proton donor" evidence="4">
    <location>
        <position position="51"/>
    </location>
</feature>
<organism evidence="8 9">
    <name type="scientific">Candidatus Dorea gallistercoris</name>
    <dbReference type="NCBI Taxonomy" id="2838542"/>
    <lineage>
        <taxon>Bacteria</taxon>
        <taxon>Bacillati</taxon>
        <taxon>Bacillota</taxon>
        <taxon>Clostridia</taxon>
        <taxon>Lachnospirales</taxon>
        <taxon>Lachnospiraceae</taxon>
        <taxon>Dorea</taxon>
    </lineage>
</organism>
<dbReference type="GO" id="GO:0016616">
    <property type="term" value="F:oxidoreductase activity, acting on the CH-OH group of donors, NAD or NADP as acceptor"/>
    <property type="evidence" value="ECO:0007669"/>
    <property type="project" value="UniProtKB-ARBA"/>
</dbReference>
<evidence type="ECO:0000313" key="8">
    <source>
        <dbReference type="EMBL" id="HIW83503.1"/>
    </source>
</evidence>
<dbReference type="PANTHER" id="PTHR43827:SF3">
    <property type="entry name" value="NADP-DEPENDENT OXIDOREDUCTASE DOMAIN-CONTAINING PROTEIN"/>
    <property type="match status" value="1"/>
</dbReference>
<evidence type="ECO:0000256" key="1">
    <source>
        <dbReference type="ARBA" id="ARBA00007905"/>
    </source>
</evidence>